<evidence type="ECO:0000313" key="1">
    <source>
        <dbReference type="EMBL" id="KAJ1893031.1"/>
    </source>
</evidence>
<protein>
    <submittedName>
        <fullName evidence="1">DNA-directed RNA polymerase I subunit rpa49</fullName>
    </submittedName>
</protein>
<comment type="caution">
    <text evidence="1">The sequence shown here is derived from an EMBL/GenBank/DDBJ whole genome shotgun (WGS) entry which is preliminary data.</text>
</comment>
<organism evidence="1 2">
    <name type="scientific">Kickxella alabastrina</name>
    <dbReference type="NCBI Taxonomy" id="61397"/>
    <lineage>
        <taxon>Eukaryota</taxon>
        <taxon>Fungi</taxon>
        <taxon>Fungi incertae sedis</taxon>
        <taxon>Zoopagomycota</taxon>
        <taxon>Kickxellomycotina</taxon>
        <taxon>Kickxellomycetes</taxon>
        <taxon>Kickxellales</taxon>
        <taxon>Kickxellaceae</taxon>
        <taxon>Kickxella</taxon>
    </lineage>
</organism>
<proteinExistence type="predicted"/>
<gene>
    <name evidence="1" type="primary">RPA49_1</name>
    <name evidence="1" type="ORF">LPJ66_006001</name>
</gene>
<dbReference type="EMBL" id="JANBPG010000896">
    <property type="protein sequence ID" value="KAJ1893031.1"/>
    <property type="molecule type" value="Genomic_DNA"/>
</dbReference>
<keyword evidence="1" id="KW-0804">Transcription</keyword>
<accession>A0ACC1ICZ3</accession>
<reference evidence="1" key="1">
    <citation type="submission" date="2022-07" db="EMBL/GenBank/DDBJ databases">
        <title>Phylogenomic reconstructions and comparative analyses of Kickxellomycotina fungi.</title>
        <authorList>
            <person name="Reynolds N.K."/>
            <person name="Stajich J.E."/>
            <person name="Barry K."/>
            <person name="Grigoriev I.V."/>
            <person name="Crous P."/>
            <person name="Smith M.E."/>
        </authorList>
    </citation>
    <scope>NUCLEOTIDE SEQUENCE</scope>
    <source>
        <strain evidence="1">Benny 63K</strain>
    </source>
</reference>
<feature type="non-terminal residue" evidence="1">
    <location>
        <position position="1"/>
    </location>
</feature>
<evidence type="ECO:0000313" key="2">
    <source>
        <dbReference type="Proteomes" id="UP001150581"/>
    </source>
</evidence>
<sequence length="215" mass="23956">AIYDMEDVLPKALQSHIDILPFIKNTDAEGYKPFIAARSQFIYKKIERILGVTKPDTVELRRTIYLNYLMRFYGMQNKFLRNRAECIKSLSCSPEIADAIFDIFTDCDAGSHNQDGSPVFVKTTATENKLACYIAVLMLSLNKWTAYPLELAADLNIPGKKAETYFQNVGCKLEAASAADIAANTYSKRPRSGGNKIAILKAPVQFPKASLRGSK</sequence>
<keyword evidence="2" id="KW-1185">Reference proteome</keyword>
<dbReference type="Proteomes" id="UP001150581">
    <property type="component" value="Unassembled WGS sequence"/>
</dbReference>
<name>A0ACC1ICZ3_9FUNG</name>
<keyword evidence="1" id="KW-0240">DNA-directed RNA polymerase</keyword>